<proteinExistence type="predicted"/>
<gene>
    <name evidence="2" type="ORF">HZU44_13205</name>
</gene>
<feature type="chain" id="PRO_5028025633" description="Lipoprotein" evidence="1">
    <location>
        <begin position="23"/>
        <end position="283"/>
    </location>
</feature>
<dbReference type="AlphaFoldDB" id="A0A7D6CGC0"/>
<protein>
    <recommendedName>
        <fullName evidence="3">Lipoprotein</fullName>
    </recommendedName>
</protein>
<evidence type="ECO:0000313" key="2">
    <source>
        <dbReference type="EMBL" id="QLK00854.1"/>
    </source>
</evidence>
<accession>A0A7D6CGC0</accession>
<sequence length="283" mass="28749">MTLLRRMRVAVLPLLLLTGACAQQDAPSGAGEPAAAYPDDVPVVRMAYTGGFVSPITLATRLPAVSVYGDGRVIADGPVPAMYPGPALPNVQVAKIDAGAVAELVAQARAAGVGTAQDLGTPSITDVASTRFTVRGPVGTEELEVYALAEATGPESGLSAEQRAARDRLRAFAEKLTGLSGTDPQPYQPTAVVAVAQKWTAGGEVGKQAEVAWPGPELPGESIGDGLGLGCVTVTGAAVRQLLDAAGTANAATPWTSGGKRWTVALRPLLPDETGCGDLASRS</sequence>
<evidence type="ECO:0000256" key="1">
    <source>
        <dbReference type="SAM" id="SignalP"/>
    </source>
</evidence>
<keyword evidence="1" id="KW-0732">Signal</keyword>
<feature type="signal peptide" evidence="1">
    <location>
        <begin position="1"/>
        <end position="22"/>
    </location>
</feature>
<dbReference type="PROSITE" id="PS51257">
    <property type="entry name" value="PROKAR_LIPOPROTEIN"/>
    <property type="match status" value="1"/>
</dbReference>
<dbReference type="EMBL" id="CP058905">
    <property type="protein sequence ID" value="QLK00854.1"/>
    <property type="molecule type" value="Genomic_DNA"/>
</dbReference>
<name>A0A7D6CGC0_9ACTN</name>
<reference evidence="2" key="1">
    <citation type="submission" date="2020-08" db="EMBL/GenBank/DDBJ databases">
        <title>A bifunctional nitrone conjugated secondary metabolite targeting the ribosome.</title>
        <authorList>
            <person name="Limbrick E.M."/>
            <person name="Graf M."/>
            <person name="Derewacz D.K."/>
            <person name="Nguyen F."/>
            <person name="Spraggins J.M."/>
            <person name="Wieland M."/>
            <person name="Ynigez-Gutierrez A.E."/>
            <person name="Reisman B.J."/>
            <person name="Zinshteyn B."/>
            <person name="McCulloch K."/>
            <person name="Iverson T.M."/>
            <person name="Green R."/>
            <person name="Wilson D.N."/>
            <person name="Bachmann B.O."/>
        </authorList>
    </citation>
    <scope>NUCLEOTIDE SEQUENCE</scope>
    <source>
        <strain evidence="2">Africana</strain>
    </source>
</reference>
<evidence type="ECO:0008006" key="3">
    <source>
        <dbReference type="Google" id="ProtNLM"/>
    </source>
</evidence>
<organism evidence="2">
    <name type="scientific">Micromonospora carbonacea</name>
    <dbReference type="NCBI Taxonomy" id="47853"/>
    <lineage>
        <taxon>Bacteria</taxon>
        <taxon>Bacillati</taxon>
        <taxon>Actinomycetota</taxon>
        <taxon>Actinomycetes</taxon>
        <taxon>Micromonosporales</taxon>
        <taxon>Micromonosporaceae</taxon>
        <taxon>Micromonospora</taxon>
    </lineage>
</organism>